<reference evidence="2" key="1">
    <citation type="submission" date="2023-01" db="EMBL/GenBank/DDBJ databases">
        <authorList>
            <person name="Piombo E."/>
        </authorList>
    </citation>
    <scope>NUCLEOTIDE SEQUENCE</scope>
</reference>
<evidence type="ECO:0000313" key="3">
    <source>
        <dbReference type="Proteomes" id="UP001160390"/>
    </source>
</evidence>
<dbReference type="InterPro" id="IPR036291">
    <property type="entry name" value="NAD(P)-bd_dom_sf"/>
</dbReference>
<evidence type="ECO:0000259" key="1">
    <source>
        <dbReference type="Pfam" id="PF13460"/>
    </source>
</evidence>
<dbReference type="Proteomes" id="UP001160390">
    <property type="component" value="Unassembled WGS sequence"/>
</dbReference>
<organism evidence="2 3">
    <name type="scientific">Clonostachys chloroleuca</name>
    <dbReference type="NCBI Taxonomy" id="1926264"/>
    <lineage>
        <taxon>Eukaryota</taxon>
        <taxon>Fungi</taxon>
        <taxon>Dikarya</taxon>
        <taxon>Ascomycota</taxon>
        <taxon>Pezizomycotina</taxon>
        <taxon>Sordariomycetes</taxon>
        <taxon>Hypocreomycetidae</taxon>
        <taxon>Hypocreales</taxon>
        <taxon>Bionectriaceae</taxon>
        <taxon>Clonostachys</taxon>
    </lineage>
</organism>
<dbReference type="EMBL" id="CABFNP030001099">
    <property type="protein sequence ID" value="CAI6091286.1"/>
    <property type="molecule type" value="Genomic_DNA"/>
</dbReference>
<feature type="domain" description="NAD(P)-binding" evidence="1">
    <location>
        <begin position="239"/>
        <end position="405"/>
    </location>
</feature>
<dbReference type="Pfam" id="PF13460">
    <property type="entry name" value="NAD_binding_10"/>
    <property type="match status" value="1"/>
</dbReference>
<gene>
    <name evidence="2" type="ORF">CCHLO57077_00013586</name>
</gene>
<protein>
    <recommendedName>
        <fullName evidence="1">NAD(P)-binding domain-containing protein</fullName>
    </recommendedName>
</protein>
<keyword evidence="3" id="KW-1185">Reference proteome</keyword>
<dbReference type="SUPFAM" id="SSF51735">
    <property type="entry name" value="NAD(P)-binding Rossmann-fold domains"/>
    <property type="match status" value="1"/>
</dbReference>
<accession>A0AA35M689</accession>
<proteinExistence type="predicted"/>
<dbReference type="InterPro" id="IPR016040">
    <property type="entry name" value="NAD(P)-bd_dom"/>
</dbReference>
<comment type="caution">
    <text evidence="2">The sequence shown here is derived from an EMBL/GenBank/DDBJ whole genome shotgun (WGS) entry which is preliminary data.</text>
</comment>
<sequence>MANLSHIDFTNLKYFRFLYLEAPKLQEFKIDELKGFTRNYTGWIYIFDGGSVESLDGLFKGPIATANEAQLPDITIQNIPNVKQLTLGWKSILSAHISGQLKYRYWSPPPNVTLIIGGPDSETVYINELETRKGIIGIERGSKTTNLSIGSFKSMNDMITDLRLPFDQVSNVSIRGDRMTSLELPKEAEQWNNVSISIALVRKLRFESSVNAEGRQTWYWPMSSFYILGNVSTNFLHGKIIAGEISDDEKLAAAMAKCSAVISILGPDIKNPKIDPGLYPKLYSLHVLPAMRTHGIKRIFVMGTVSIKHQDDIWTIFQPMVLVFMKRFASAIYQNMTGLADLFQNTAEDLDWTIFRIAQIPGESDEINWKIDSESGEVFVGNVGQTVWTSSIKRAALARWLVDAYKSGSSDWVHKMPAVSRRS</sequence>
<dbReference type="Gene3D" id="3.40.50.720">
    <property type="entry name" value="NAD(P)-binding Rossmann-like Domain"/>
    <property type="match status" value="1"/>
</dbReference>
<name>A0AA35M689_9HYPO</name>
<dbReference type="AlphaFoldDB" id="A0AA35M689"/>
<evidence type="ECO:0000313" key="2">
    <source>
        <dbReference type="EMBL" id="CAI6091286.1"/>
    </source>
</evidence>